<dbReference type="GO" id="GO:0015031">
    <property type="term" value="P:protein transport"/>
    <property type="evidence" value="ECO:0007669"/>
    <property type="project" value="UniProtKB-KW"/>
</dbReference>
<keyword evidence="4 10" id="KW-0812">Transmembrane</keyword>
<feature type="transmembrane region" description="Helical" evidence="10">
    <location>
        <begin position="139"/>
        <end position="159"/>
    </location>
</feature>
<gene>
    <name evidence="11" type="ORF">MUK42_04271</name>
</gene>
<proteinExistence type="inferred from homology"/>
<dbReference type="AlphaFoldDB" id="A0A9E7KCR1"/>
<keyword evidence="5" id="KW-0571">Peptide transport</keyword>
<comment type="subcellular location">
    <subcellularLocation>
        <location evidence="1">Membrane</location>
        <topology evidence="1">Multi-pass membrane protein</topology>
    </subcellularLocation>
</comment>
<feature type="region of interest" description="Disordered" evidence="9">
    <location>
        <begin position="818"/>
        <end position="843"/>
    </location>
</feature>
<evidence type="ECO:0000256" key="3">
    <source>
        <dbReference type="ARBA" id="ARBA00022448"/>
    </source>
</evidence>
<dbReference type="InterPro" id="IPR004813">
    <property type="entry name" value="OPT"/>
</dbReference>
<keyword evidence="12" id="KW-1185">Reference proteome</keyword>
<keyword evidence="6" id="KW-0653">Protein transport</keyword>
<feature type="transmembrane region" description="Helical" evidence="10">
    <location>
        <begin position="641"/>
        <end position="658"/>
    </location>
</feature>
<dbReference type="Proteomes" id="UP001055439">
    <property type="component" value="Chromosome 6"/>
</dbReference>
<keyword evidence="8 10" id="KW-0472">Membrane</keyword>
<feature type="transmembrane region" description="Helical" evidence="10">
    <location>
        <begin position="37"/>
        <end position="56"/>
    </location>
</feature>
<feature type="transmembrane region" description="Helical" evidence="10">
    <location>
        <begin position="199"/>
        <end position="221"/>
    </location>
</feature>
<evidence type="ECO:0000256" key="1">
    <source>
        <dbReference type="ARBA" id="ARBA00004141"/>
    </source>
</evidence>
<feature type="transmembrane region" description="Helical" evidence="10">
    <location>
        <begin position="695"/>
        <end position="714"/>
    </location>
</feature>
<protein>
    <submittedName>
        <fullName evidence="11">Oligopeptide transporter</fullName>
    </submittedName>
</protein>
<feature type="transmembrane region" description="Helical" evidence="10">
    <location>
        <begin position="518"/>
        <end position="540"/>
    </location>
</feature>
<accession>A0A9E7KCR1</accession>
<comment type="similarity">
    <text evidence="2">Belongs to the oligopeptide OPT transporter (TC 2.A.67.1) family.</text>
</comment>
<feature type="transmembrane region" description="Helical" evidence="10">
    <location>
        <begin position="670"/>
        <end position="689"/>
    </location>
</feature>
<evidence type="ECO:0000256" key="10">
    <source>
        <dbReference type="SAM" id="Phobius"/>
    </source>
</evidence>
<evidence type="ECO:0000256" key="8">
    <source>
        <dbReference type="ARBA" id="ARBA00023136"/>
    </source>
</evidence>
<evidence type="ECO:0000256" key="4">
    <source>
        <dbReference type="ARBA" id="ARBA00022692"/>
    </source>
</evidence>
<dbReference type="GO" id="GO:0035673">
    <property type="term" value="F:oligopeptide transmembrane transporter activity"/>
    <property type="evidence" value="ECO:0007669"/>
    <property type="project" value="InterPro"/>
</dbReference>
<dbReference type="GO" id="GO:0016020">
    <property type="term" value="C:membrane"/>
    <property type="evidence" value="ECO:0007669"/>
    <property type="project" value="UniProtKB-SubCell"/>
</dbReference>
<feature type="transmembrane region" description="Helical" evidence="10">
    <location>
        <begin position="618"/>
        <end position="635"/>
    </location>
</feature>
<evidence type="ECO:0000256" key="6">
    <source>
        <dbReference type="ARBA" id="ARBA00022927"/>
    </source>
</evidence>
<feature type="transmembrane region" description="Helical" evidence="10">
    <location>
        <begin position="435"/>
        <end position="451"/>
    </location>
</feature>
<dbReference type="NCBIfam" id="TIGR00728">
    <property type="entry name" value="OPT_sfam"/>
    <property type="match status" value="1"/>
</dbReference>
<dbReference type="NCBIfam" id="TIGR00727">
    <property type="entry name" value="ISP4_OPT"/>
    <property type="match status" value="1"/>
</dbReference>
<dbReference type="OrthoDB" id="776474at2759"/>
<dbReference type="InterPro" id="IPR004648">
    <property type="entry name" value="Oligpept_transpt"/>
</dbReference>
<evidence type="ECO:0000313" key="12">
    <source>
        <dbReference type="Proteomes" id="UP001055439"/>
    </source>
</evidence>
<keyword evidence="3" id="KW-0813">Transport</keyword>
<name>A0A9E7KCR1_9LILI</name>
<dbReference type="Pfam" id="PF03169">
    <property type="entry name" value="OPT"/>
    <property type="match status" value="1"/>
</dbReference>
<sequence>MADEEGSILDDSPIEQVRLTVPPTDDNTLQVVTFRTWLIGLPICILGSVIAALSAYRQQLFYLPQVCVNIIVLIVGKLMANTLPNKVVRMPYTNWSFSLNPGPFNLKEHVVTTILAGTEGASAGLDIISMSKIFYHKDIPLLPAMLLVLSIQFLGYGFAGIFMKLLVDSPYMWWPSTLVDVSFYRALHEPEKRAKGKLSRYQFFIIVIIVIFTYSIVPVYLFPSITALSFVCWIWKDSITAQQIGSGFHGLGIGSFALDWMTMSSYMDSPLAVPAFVVVNMMAGFILILYVLVPLSYWSNAYDAKRFPILSSSIFDVDGQFYNVSRVLDEKSLTFNEEAYNNYSKLYFSPSLMLSYGFTLAAFTSSISHVALFYGRSIWLQFVDSYRRQVQDVHTRLMKQNYESIPRWWFYSLLFSMMGFSILVCEIFSDQLQLRYWGVLLACASVFIFLLPEGVMQATTGQGFSIKLFLEIIIGYLQSGKPIANIAFATYGSTAFYTALYFIEQLKLAHYMKIPPKVMFLIQIPGSLLACMISFSVQWWTLQSVKNICYPELLPKGSPWTCPWERRSFSLGVTWGVIGPTRMFFPHGTYSIIFIFIIIGLLAPVGVWMLSRVYPEKAWIRLINWSVIFSVGTIVPPATTVNVWSWFIVGLIFNYFIFRRFKEWWARYNYLLSVGLDSGASILTILLFFFLISGYIWTIGGVWSWMTIAPWLIVQQHWELFSKGGGHAYMDQIDGVWRWTTIAPWLVEVEGCPVFNKIITKFDGRDLGEETHEQPGTVSILASLRRQHEILAQEQRLQAMARQLGHRPDVNAVMLSTKCQHKQPSKEPNAEEDFSSPASNRQRHYEKKGAIFIALRAMQMLGREEVEPRSGFDARNR</sequence>
<dbReference type="EMBL" id="CP097508">
    <property type="protein sequence ID" value="URE12651.1"/>
    <property type="molecule type" value="Genomic_DNA"/>
</dbReference>
<dbReference type="PANTHER" id="PTHR22601">
    <property type="entry name" value="ISP4 LIKE PROTEIN"/>
    <property type="match status" value="1"/>
</dbReference>
<feature type="transmembrane region" description="Helical" evidence="10">
    <location>
        <begin position="408"/>
        <end position="429"/>
    </location>
</feature>
<evidence type="ECO:0000256" key="2">
    <source>
        <dbReference type="ARBA" id="ARBA00005484"/>
    </source>
</evidence>
<evidence type="ECO:0000256" key="9">
    <source>
        <dbReference type="SAM" id="MobiDB-lite"/>
    </source>
</evidence>
<feature type="transmembrane region" description="Helical" evidence="10">
    <location>
        <begin position="590"/>
        <end position="611"/>
    </location>
</feature>
<feature type="transmembrane region" description="Helical" evidence="10">
    <location>
        <begin position="483"/>
        <end position="503"/>
    </location>
</feature>
<evidence type="ECO:0000256" key="5">
    <source>
        <dbReference type="ARBA" id="ARBA00022856"/>
    </source>
</evidence>
<organism evidence="11 12">
    <name type="scientific">Musa troglodytarum</name>
    <name type="common">fe'i banana</name>
    <dbReference type="NCBI Taxonomy" id="320322"/>
    <lineage>
        <taxon>Eukaryota</taxon>
        <taxon>Viridiplantae</taxon>
        <taxon>Streptophyta</taxon>
        <taxon>Embryophyta</taxon>
        <taxon>Tracheophyta</taxon>
        <taxon>Spermatophyta</taxon>
        <taxon>Magnoliopsida</taxon>
        <taxon>Liliopsida</taxon>
        <taxon>Zingiberales</taxon>
        <taxon>Musaceae</taxon>
        <taxon>Musa</taxon>
    </lineage>
</organism>
<keyword evidence="7 10" id="KW-1133">Transmembrane helix</keyword>
<evidence type="ECO:0000313" key="11">
    <source>
        <dbReference type="EMBL" id="URE12651.1"/>
    </source>
</evidence>
<feature type="transmembrane region" description="Helical" evidence="10">
    <location>
        <begin position="62"/>
        <end position="80"/>
    </location>
</feature>
<evidence type="ECO:0000256" key="7">
    <source>
        <dbReference type="ARBA" id="ARBA00022989"/>
    </source>
</evidence>
<feature type="transmembrane region" description="Helical" evidence="10">
    <location>
        <begin position="272"/>
        <end position="293"/>
    </location>
</feature>
<reference evidence="11" key="1">
    <citation type="submission" date="2022-05" db="EMBL/GenBank/DDBJ databases">
        <title>The Musa troglodytarum L. genome provides insights into the mechanism of non-climacteric behaviour and enrichment of carotenoids.</title>
        <authorList>
            <person name="Wang J."/>
        </authorList>
    </citation>
    <scope>NUCLEOTIDE SEQUENCE</scope>
    <source>
        <tissue evidence="11">Leaf</tissue>
    </source>
</reference>
<feature type="transmembrane region" description="Helical" evidence="10">
    <location>
        <begin position="353"/>
        <end position="374"/>
    </location>
</feature>